<dbReference type="InterPro" id="IPR012668">
    <property type="entry name" value="CHP02466"/>
</dbReference>
<protein>
    <recommendedName>
        <fullName evidence="2">Prolyl 4-hydroxylase alpha subunit Fe(2+) 2OG dioxygenase domain-containing protein</fullName>
    </recommendedName>
</protein>
<dbReference type="Gene3D" id="2.60.120.620">
    <property type="entry name" value="q2cbj1_9rhob like domain"/>
    <property type="match status" value="1"/>
</dbReference>
<dbReference type="EMBL" id="UINC01090836">
    <property type="protein sequence ID" value="SVC43121.1"/>
    <property type="molecule type" value="Genomic_DNA"/>
</dbReference>
<reference evidence="1" key="1">
    <citation type="submission" date="2018-05" db="EMBL/GenBank/DDBJ databases">
        <authorList>
            <person name="Lanie J.A."/>
            <person name="Ng W.-L."/>
            <person name="Kazmierczak K.M."/>
            <person name="Andrzejewski T.M."/>
            <person name="Davidsen T.M."/>
            <person name="Wayne K.J."/>
            <person name="Tettelin H."/>
            <person name="Glass J.I."/>
            <person name="Rusch D."/>
            <person name="Podicherti R."/>
            <person name="Tsui H.-C.T."/>
            <person name="Winkler M.E."/>
        </authorList>
    </citation>
    <scope>NUCLEOTIDE SEQUENCE</scope>
</reference>
<name>A0A382M7C8_9ZZZZ</name>
<dbReference type="Pfam" id="PF13759">
    <property type="entry name" value="2OG-FeII_Oxy_5"/>
    <property type="match status" value="1"/>
</dbReference>
<proteinExistence type="predicted"/>
<dbReference type="AlphaFoldDB" id="A0A382M7C8"/>
<feature type="non-terminal residue" evidence="1">
    <location>
        <position position="1"/>
    </location>
</feature>
<evidence type="ECO:0000313" key="1">
    <source>
        <dbReference type="EMBL" id="SVC43121.1"/>
    </source>
</evidence>
<evidence type="ECO:0008006" key="2">
    <source>
        <dbReference type="Google" id="ProtNLM"/>
    </source>
</evidence>
<gene>
    <name evidence="1" type="ORF">METZ01_LOCUS295975</name>
</gene>
<sequence length="72" mass="8030">NCTHVATNGVLEILSNNTTNSVNYGNDGIGFVPKVGIWYLFPANLRHLVYPFKGTGERRSFSMNMNTKHNNS</sequence>
<accession>A0A382M7C8</accession>
<organism evidence="1">
    <name type="scientific">marine metagenome</name>
    <dbReference type="NCBI Taxonomy" id="408172"/>
    <lineage>
        <taxon>unclassified sequences</taxon>
        <taxon>metagenomes</taxon>
        <taxon>ecological metagenomes</taxon>
    </lineage>
</organism>